<evidence type="ECO:0000313" key="2">
    <source>
        <dbReference type="Proteomes" id="UP000812287"/>
    </source>
</evidence>
<dbReference type="EMBL" id="MU250530">
    <property type="protein sequence ID" value="KAG7448292.1"/>
    <property type="molecule type" value="Genomic_DNA"/>
</dbReference>
<sequence length="271" mass="30737">MIQWCPNLQTFHMQLICSPPLAPVSLTPPFRSSLRDLTACEGPIFRSVILPQLEKIHVVSSGDEICHDDALPGLLSLLQRSQCSLVSLELTNVIFTDIIFDILHCIPHINTLKLSTRCWATGYDRIFKALIDRLASHPSTQQSFLPLLRNLHITINDVLIKMPCAFIDHVFFEWYLLDGTLGSCQPSPWMQRRSDTVRALSMHREYLPQTHGYYFYPPSNPASSHRMGTRRSLLSGIAMAGTNLPFLRGTLMMRFPLSWAFFSAQNVASLH</sequence>
<name>A0A9P7VWP2_9AGAR</name>
<dbReference type="Proteomes" id="UP000812287">
    <property type="component" value="Unassembled WGS sequence"/>
</dbReference>
<keyword evidence="2" id="KW-1185">Reference proteome</keyword>
<gene>
    <name evidence="1" type="ORF">BT62DRAFT_763485</name>
</gene>
<dbReference type="RefSeq" id="XP_043041792.1">
    <property type="nucleotide sequence ID" value="XM_043182191.1"/>
</dbReference>
<organism evidence="1 2">
    <name type="scientific">Guyanagaster necrorhizus</name>
    <dbReference type="NCBI Taxonomy" id="856835"/>
    <lineage>
        <taxon>Eukaryota</taxon>
        <taxon>Fungi</taxon>
        <taxon>Dikarya</taxon>
        <taxon>Basidiomycota</taxon>
        <taxon>Agaricomycotina</taxon>
        <taxon>Agaricomycetes</taxon>
        <taxon>Agaricomycetidae</taxon>
        <taxon>Agaricales</taxon>
        <taxon>Marasmiineae</taxon>
        <taxon>Physalacriaceae</taxon>
        <taxon>Guyanagaster</taxon>
    </lineage>
</organism>
<reference evidence="1" key="1">
    <citation type="submission" date="2020-11" db="EMBL/GenBank/DDBJ databases">
        <title>Adaptations for nitrogen fixation in a non-lichenized fungal sporocarp promotes dispersal by wood-feeding termites.</title>
        <authorList>
            <consortium name="DOE Joint Genome Institute"/>
            <person name="Koch R.A."/>
            <person name="Yoon G."/>
            <person name="Arayal U."/>
            <person name="Lail K."/>
            <person name="Amirebrahimi M."/>
            <person name="Labutti K."/>
            <person name="Lipzen A."/>
            <person name="Riley R."/>
            <person name="Barry K."/>
            <person name="Henrissat B."/>
            <person name="Grigoriev I.V."/>
            <person name="Herr J.R."/>
            <person name="Aime M.C."/>
        </authorList>
    </citation>
    <scope>NUCLEOTIDE SEQUENCE</scope>
    <source>
        <strain evidence="1">MCA 3950</strain>
    </source>
</reference>
<dbReference type="OrthoDB" id="2865303at2759"/>
<proteinExistence type="predicted"/>
<accession>A0A9P7VWP2</accession>
<evidence type="ECO:0008006" key="3">
    <source>
        <dbReference type="Google" id="ProtNLM"/>
    </source>
</evidence>
<comment type="caution">
    <text evidence="1">The sequence shown here is derived from an EMBL/GenBank/DDBJ whole genome shotgun (WGS) entry which is preliminary data.</text>
</comment>
<protein>
    <recommendedName>
        <fullName evidence="3">F-box domain-containing protein</fullName>
    </recommendedName>
</protein>
<dbReference type="GeneID" id="66104487"/>
<dbReference type="AlphaFoldDB" id="A0A9P7VWP2"/>
<evidence type="ECO:0000313" key="1">
    <source>
        <dbReference type="EMBL" id="KAG7448292.1"/>
    </source>
</evidence>